<sequence>MANDVDDAWTLVAGSRELVAALVADPDLEALELSEGAAIEGPEPEAR</sequence>
<keyword evidence="2" id="KW-1185">Reference proteome</keyword>
<reference evidence="2" key="1">
    <citation type="journal article" date="2019" name="Int. J. Syst. Evol. Microbiol.">
        <title>The Global Catalogue of Microorganisms (GCM) 10K type strain sequencing project: providing services to taxonomists for standard genome sequencing and annotation.</title>
        <authorList>
            <consortium name="The Broad Institute Genomics Platform"/>
            <consortium name="The Broad Institute Genome Sequencing Center for Infectious Disease"/>
            <person name="Wu L."/>
            <person name="Ma J."/>
        </authorList>
    </citation>
    <scope>NUCLEOTIDE SEQUENCE [LARGE SCALE GENOMIC DNA]</scope>
    <source>
        <strain evidence="2">JCM 18063</strain>
    </source>
</reference>
<comment type="caution">
    <text evidence="1">The sequence shown here is derived from an EMBL/GenBank/DDBJ whole genome shotgun (WGS) entry which is preliminary data.</text>
</comment>
<name>A0ABP8YK12_9MICO</name>
<accession>A0ABP8YK12</accession>
<evidence type="ECO:0000313" key="2">
    <source>
        <dbReference type="Proteomes" id="UP001500956"/>
    </source>
</evidence>
<evidence type="ECO:0000313" key="1">
    <source>
        <dbReference type="EMBL" id="GAA4731022.1"/>
    </source>
</evidence>
<dbReference type="RefSeq" id="WP_172148971.1">
    <property type="nucleotide sequence ID" value="NZ_BAABID010000010.1"/>
</dbReference>
<dbReference type="EMBL" id="BAABID010000010">
    <property type="protein sequence ID" value="GAA4731022.1"/>
    <property type="molecule type" value="Genomic_DNA"/>
</dbReference>
<dbReference type="Proteomes" id="UP001500956">
    <property type="component" value="Unassembled WGS sequence"/>
</dbReference>
<organism evidence="1 2">
    <name type="scientific">Isoptericola chiayiensis</name>
    <dbReference type="NCBI Taxonomy" id="579446"/>
    <lineage>
        <taxon>Bacteria</taxon>
        <taxon>Bacillati</taxon>
        <taxon>Actinomycetota</taxon>
        <taxon>Actinomycetes</taxon>
        <taxon>Micrococcales</taxon>
        <taxon>Promicromonosporaceae</taxon>
        <taxon>Isoptericola</taxon>
    </lineage>
</organism>
<proteinExistence type="predicted"/>
<protein>
    <submittedName>
        <fullName evidence="1">Uncharacterized protein</fullName>
    </submittedName>
</protein>
<gene>
    <name evidence="1" type="ORF">GCM10023216_23710</name>
</gene>